<dbReference type="InterPro" id="IPR013785">
    <property type="entry name" value="Aldolase_TIM"/>
</dbReference>
<dbReference type="GO" id="GO:0016829">
    <property type="term" value="F:lyase activity"/>
    <property type="evidence" value="ECO:0007669"/>
    <property type="project" value="UniProtKB-KW"/>
</dbReference>
<dbReference type="RefSeq" id="WP_090524238.1">
    <property type="nucleotide sequence ID" value="NZ_FNAH01000007.1"/>
</dbReference>
<dbReference type="InterPro" id="IPR000887">
    <property type="entry name" value="Aldlse_KDPG_KHG"/>
</dbReference>
<dbReference type="PANTHER" id="PTHR30246">
    <property type="entry name" value="2-KETO-3-DEOXY-6-PHOSPHOGLUCONATE ALDOLASE"/>
    <property type="match status" value="1"/>
</dbReference>
<keyword evidence="5" id="KW-0119">Carbohydrate metabolism</keyword>
<evidence type="ECO:0000313" key="7">
    <source>
        <dbReference type="Proteomes" id="UP000199344"/>
    </source>
</evidence>
<comment type="pathway">
    <text evidence="1">Carbohydrate acid metabolism.</text>
</comment>
<evidence type="ECO:0000256" key="4">
    <source>
        <dbReference type="ARBA" id="ARBA00023239"/>
    </source>
</evidence>
<dbReference type="Pfam" id="PF01081">
    <property type="entry name" value="Aldolase"/>
    <property type="match status" value="1"/>
</dbReference>
<accession>A0A1G7DDW4</accession>
<dbReference type="NCBIfam" id="NF006600">
    <property type="entry name" value="PRK09140.1"/>
    <property type="match status" value="1"/>
</dbReference>
<dbReference type="OrthoDB" id="7204076at2"/>
<dbReference type="AlphaFoldDB" id="A0A1G7DDW4"/>
<evidence type="ECO:0000256" key="3">
    <source>
        <dbReference type="ARBA" id="ARBA00011233"/>
    </source>
</evidence>
<dbReference type="SUPFAM" id="SSF51569">
    <property type="entry name" value="Aldolase"/>
    <property type="match status" value="1"/>
</dbReference>
<organism evidence="6 7">
    <name type="scientific">Paracoccus isoporae</name>
    <dbReference type="NCBI Taxonomy" id="591205"/>
    <lineage>
        <taxon>Bacteria</taxon>
        <taxon>Pseudomonadati</taxon>
        <taxon>Pseudomonadota</taxon>
        <taxon>Alphaproteobacteria</taxon>
        <taxon>Rhodobacterales</taxon>
        <taxon>Paracoccaceae</taxon>
        <taxon>Paracoccus</taxon>
    </lineage>
</organism>
<dbReference type="Proteomes" id="UP000199344">
    <property type="component" value="Unassembled WGS sequence"/>
</dbReference>
<comment type="subunit">
    <text evidence="3">Homotrimer.</text>
</comment>
<comment type="similarity">
    <text evidence="2">Belongs to the KHG/KDPG aldolase family.</text>
</comment>
<evidence type="ECO:0000256" key="1">
    <source>
        <dbReference type="ARBA" id="ARBA00004761"/>
    </source>
</evidence>
<evidence type="ECO:0000256" key="2">
    <source>
        <dbReference type="ARBA" id="ARBA00006906"/>
    </source>
</evidence>
<sequence>MTRPIIAILRGITPADALPVARSLIEAGVTQIEVPLNSPDAYDSIAEMLVEYGDRARIGAGTVLRVAEVERLAGLGAKLIVSPNCNPEVIRATVAAGMESWPGIMTPTEAFAALDAGARGLKLFPGELIGPNGLKAMSAVLPAGTACYAVGGVNADTLPAWRQAGAAGIGVGSGIYRPGDSAETVASRAAELVRLWDAGAG</sequence>
<evidence type="ECO:0000313" key="6">
    <source>
        <dbReference type="EMBL" id="SDE49784.1"/>
    </source>
</evidence>
<reference evidence="6 7" key="1">
    <citation type="submission" date="2016-10" db="EMBL/GenBank/DDBJ databases">
        <authorList>
            <person name="de Groot N.N."/>
        </authorList>
    </citation>
    <scope>NUCLEOTIDE SEQUENCE [LARGE SCALE GENOMIC DNA]</scope>
    <source>
        <strain evidence="6 7">DSM 22220</strain>
    </source>
</reference>
<dbReference type="STRING" id="591205.SAMN05421538_10773"/>
<dbReference type="Gene3D" id="3.20.20.70">
    <property type="entry name" value="Aldolase class I"/>
    <property type="match status" value="1"/>
</dbReference>
<keyword evidence="7" id="KW-1185">Reference proteome</keyword>
<protein>
    <submittedName>
        <fullName evidence="6">2-dehydro-3-deoxyphosphogalactonate aldolase</fullName>
    </submittedName>
</protein>
<dbReference type="PANTHER" id="PTHR30246:SF1">
    <property type="entry name" value="2-DEHYDRO-3-DEOXY-6-PHOSPHOGALACTONATE ALDOLASE-RELATED"/>
    <property type="match status" value="1"/>
</dbReference>
<dbReference type="CDD" id="cd00452">
    <property type="entry name" value="KDPG_aldolase"/>
    <property type="match status" value="1"/>
</dbReference>
<name>A0A1G7DDW4_9RHOB</name>
<proteinExistence type="inferred from homology"/>
<gene>
    <name evidence="6" type="ORF">SAMN05421538_10773</name>
</gene>
<keyword evidence="4" id="KW-0456">Lyase</keyword>
<evidence type="ECO:0000256" key="5">
    <source>
        <dbReference type="ARBA" id="ARBA00023277"/>
    </source>
</evidence>
<dbReference type="EMBL" id="FNAH01000007">
    <property type="protein sequence ID" value="SDE49784.1"/>
    <property type="molecule type" value="Genomic_DNA"/>
</dbReference>